<evidence type="ECO:0000313" key="2">
    <source>
        <dbReference type="EMBL" id="MBJ7543539.1"/>
    </source>
</evidence>
<evidence type="ECO:0000256" key="1">
    <source>
        <dbReference type="SAM" id="MobiDB-lite"/>
    </source>
</evidence>
<dbReference type="PROSITE" id="PS51257">
    <property type="entry name" value="PROKAR_LIPOPROTEIN"/>
    <property type="match status" value="1"/>
</dbReference>
<feature type="region of interest" description="Disordered" evidence="1">
    <location>
        <begin position="187"/>
        <end position="220"/>
    </location>
</feature>
<dbReference type="Proteomes" id="UP000623250">
    <property type="component" value="Unassembled WGS sequence"/>
</dbReference>
<keyword evidence="3" id="KW-1185">Reference proteome</keyword>
<proteinExistence type="predicted"/>
<comment type="caution">
    <text evidence="2">The sequence shown here is derived from an EMBL/GenBank/DDBJ whole genome shotgun (WGS) entry which is preliminary data.</text>
</comment>
<evidence type="ECO:0000313" key="3">
    <source>
        <dbReference type="Proteomes" id="UP000623250"/>
    </source>
</evidence>
<sequence length="308" mass="32905">MRVAQFFSVAASCALVGLGGCTTVPALSPINGTEAREDGSIPINEVVKRVKCEIYDATRDIPKEYVWFQTWGANVDLDLIANESSSITPSVAVLDPFPPFRSASLGTFSRGFSLGLGGGVATTASRTESVSFSMNFTEVHEQLNPASKINRREAFDNCILPKGRDLNSDLGLRQWIKSVLGPLEGGNRALLSPQPKQSTRPAAPPAFTCRQRSGAPSADCEAPLKSITHSIEFTVVKSANISPSWTLVHFKGHNGNNSLASAGRTDTHRLKITLGPTNETRSNASTQQSLREIAPAISNVVGQTLGAR</sequence>
<dbReference type="AlphaFoldDB" id="A0A8I1GEX3"/>
<accession>A0A8I1GEX3</accession>
<organism evidence="2 3">
    <name type="scientific">Rhodomicrobium udaipurense</name>
    <dbReference type="NCBI Taxonomy" id="1202716"/>
    <lineage>
        <taxon>Bacteria</taxon>
        <taxon>Pseudomonadati</taxon>
        <taxon>Pseudomonadota</taxon>
        <taxon>Alphaproteobacteria</taxon>
        <taxon>Hyphomicrobiales</taxon>
        <taxon>Hyphomicrobiaceae</taxon>
        <taxon>Rhodomicrobium</taxon>
    </lineage>
</organism>
<protein>
    <submittedName>
        <fullName evidence="2">Uncharacterized protein</fullName>
    </submittedName>
</protein>
<name>A0A8I1GEX3_9HYPH</name>
<dbReference type="RefSeq" id="WP_037235374.1">
    <property type="nucleotide sequence ID" value="NZ_JAEMUK010000014.1"/>
</dbReference>
<dbReference type="EMBL" id="JAEMUK010000014">
    <property type="protein sequence ID" value="MBJ7543539.1"/>
    <property type="molecule type" value="Genomic_DNA"/>
</dbReference>
<reference evidence="2 3" key="1">
    <citation type="submission" date="2020-12" db="EMBL/GenBank/DDBJ databases">
        <title>Revised draft genomes of Rhodomicrobium vannielii ATCC 17100 and Rhodomicrobium udaipurense JA643.</title>
        <authorList>
            <person name="Conners E.M."/>
            <person name="Davenport E.J."/>
            <person name="Bose A."/>
        </authorList>
    </citation>
    <scope>NUCLEOTIDE SEQUENCE [LARGE SCALE GENOMIC DNA]</scope>
    <source>
        <strain evidence="2 3">JA643</strain>
    </source>
</reference>
<gene>
    <name evidence="2" type="ORF">JDN41_08205</name>
</gene>